<keyword evidence="4 6" id="KW-0472">Membrane</keyword>
<dbReference type="RefSeq" id="WP_206253864.1">
    <property type="nucleotide sequence ID" value="NZ_CP071060.1"/>
</dbReference>
<sequence length="1339" mass="141549">MQADEATPETPAPASEPRPGIVGRAARRPLAILLGAAAAVLPWVAISWSIGTEGGLRFLAHALDVATRGQIRIEQPSGRLADSLRAERFVFAMAGVDVDARKLAIDWSPSELLSGWVHAKRVRVQSLSVTYTLSHEPSGPLNAIALPIGLRLDDVALGHFTLFQRDGAKLDRMFELREASAAADMGHELWRFSHVSGTTDWGPARLDGALATMAPFAIDAVGNISAHYGAHPIEAKLAAHGSLTDMTLGLQASSDAMKADGELGLRLFEPMLLRTIALEGGPIDPSRFHPDAPEAALQVRVRLQPALDPHGVPEAARLAESRIEGPFEITNAAPGRIDQGRLPIERASGRLTFDASELIVKELALALPGAGRIAGALAWRPSPEGAPDAIGRTDARISLAGIDPAKLHKALPTARLGGELVARGEPARQRLEGKLSDGRLVADLAGDLRGERIEVERLRLTMGTMLASATGWIDLGAAKNFKVNGEARDLDPAALWNQAPRGQLNGALAASGRLSPRLALDGQLQLTDSRLAGMPLSGGGSLSLDGSRIHHADVNLAALGNRLAVQGAFGAAGDRLTLRIDAPQLEHLGQGFSGRLSARGTLGGTLDQPAGQIDLVASQLAVPDVVRVDAVNLRGRLSEGREGAIDIRFTLGGLRSAAGAEQIVHRGALTVLGKRSDHRVTLEADFPRSHALQLAAHGGLSDRLDWNGMLDRFDLEWNGEASLAEPATLEVGPDHFRLGKTRLLGDRASFRLDETRWNPDEIVAKGSMTGLRLGLALNESQQVVARGNTLQMGAEWDLHLQKAVNGQIRVFREAGDLVLEGDAPVALGLTEFEAIIAANDDRLALAASAAGTRIGVISASATAQSRREGKGWRIARSLPLLGRARLEVPSVDWIGPLLDPNLRTEGGLTGDFSLSGTPDNPVATGAISGERLGLMLVEQGLRLGGGVLKARFDADRLYLDDLSFTSPSRVRPNEKRIDYAGLTVQPGSATATGTVELATGEGSFRINADRLPILQRRDLWLMLSGEGQIKTGWDSMAVTGSVTVPAGFIGPTRTGAPTLDDDVVVRGRTKPQEKPFRITADVEADLGNALYLHAFGVDTRLAGAIRLRARPGEALRASGRIETRDGQYDAYGQRLSIDEGLITFQGPLDNPTLSIEAVRKGLAVEAGVQISGSAQRPKVRLISEPNVPDAEKLSWIVLGRAPGGNSDGDAALLMAAAGAVLGDQTGGLTNQIANTFGIDQIMIAQSENRGLGHGATSQVAGSATGFSSSSASAGGDTVAGQVVMLGKRLTRDINLTYEQSLSGSESLVKLSYALTRRVSMVARAGSDNAIDLHYNISFR</sequence>
<accession>A0ABX7M9C0</accession>
<proteinExistence type="predicted"/>
<dbReference type="InterPro" id="IPR007452">
    <property type="entry name" value="TamB_C"/>
</dbReference>
<evidence type="ECO:0000313" key="8">
    <source>
        <dbReference type="EMBL" id="QSI76082.1"/>
    </source>
</evidence>
<protein>
    <submittedName>
        <fullName evidence="8">Translocation/assembly module TamB domain-containing protein</fullName>
    </submittedName>
</protein>
<dbReference type="EMBL" id="CP071060">
    <property type="protein sequence ID" value="QSI76082.1"/>
    <property type="molecule type" value="Genomic_DNA"/>
</dbReference>
<keyword evidence="9" id="KW-1185">Reference proteome</keyword>
<evidence type="ECO:0000259" key="7">
    <source>
        <dbReference type="Pfam" id="PF04357"/>
    </source>
</evidence>
<dbReference type="PANTHER" id="PTHR36985">
    <property type="entry name" value="TRANSLOCATION AND ASSEMBLY MODULE SUBUNIT TAMB"/>
    <property type="match status" value="1"/>
</dbReference>
<gene>
    <name evidence="8" type="ORF">JY500_16615</name>
</gene>
<organism evidence="8 9">
    <name type="scientific">Niveibacterium microcysteis</name>
    <dbReference type="NCBI Taxonomy" id="2811415"/>
    <lineage>
        <taxon>Bacteria</taxon>
        <taxon>Pseudomonadati</taxon>
        <taxon>Pseudomonadota</taxon>
        <taxon>Betaproteobacteria</taxon>
        <taxon>Rhodocyclales</taxon>
        <taxon>Rhodocyclaceae</taxon>
        <taxon>Niveibacterium</taxon>
    </lineage>
</organism>
<evidence type="ECO:0000313" key="9">
    <source>
        <dbReference type="Proteomes" id="UP000663570"/>
    </source>
</evidence>
<name>A0ABX7M9C0_9RHOO</name>
<keyword evidence="2 6" id="KW-0812">Transmembrane</keyword>
<evidence type="ECO:0000256" key="4">
    <source>
        <dbReference type="ARBA" id="ARBA00023136"/>
    </source>
</evidence>
<keyword evidence="3 6" id="KW-1133">Transmembrane helix</keyword>
<feature type="domain" description="Translocation and assembly module TamB C-terminal" evidence="7">
    <location>
        <begin position="985"/>
        <end position="1338"/>
    </location>
</feature>
<evidence type="ECO:0000256" key="1">
    <source>
        <dbReference type="ARBA" id="ARBA00004167"/>
    </source>
</evidence>
<dbReference type="PANTHER" id="PTHR36985:SF1">
    <property type="entry name" value="TRANSLOCATION AND ASSEMBLY MODULE SUBUNIT TAMB"/>
    <property type="match status" value="1"/>
</dbReference>
<evidence type="ECO:0000256" key="2">
    <source>
        <dbReference type="ARBA" id="ARBA00022692"/>
    </source>
</evidence>
<evidence type="ECO:0000256" key="5">
    <source>
        <dbReference type="SAM" id="MobiDB-lite"/>
    </source>
</evidence>
<dbReference type="Proteomes" id="UP000663570">
    <property type="component" value="Chromosome"/>
</dbReference>
<comment type="subcellular location">
    <subcellularLocation>
        <location evidence="1">Membrane</location>
        <topology evidence="1">Single-pass membrane protein</topology>
    </subcellularLocation>
</comment>
<dbReference type="Pfam" id="PF04357">
    <property type="entry name" value="TamB"/>
    <property type="match status" value="1"/>
</dbReference>
<evidence type="ECO:0000256" key="3">
    <source>
        <dbReference type="ARBA" id="ARBA00022989"/>
    </source>
</evidence>
<evidence type="ECO:0000256" key="6">
    <source>
        <dbReference type="SAM" id="Phobius"/>
    </source>
</evidence>
<feature type="region of interest" description="Disordered" evidence="5">
    <location>
        <begin position="1"/>
        <end position="21"/>
    </location>
</feature>
<feature type="transmembrane region" description="Helical" evidence="6">
    <location>
        <begin position="30"/>
        <end position="50"/>
    </location>
</feature>
<reference evidence="8 9" key="1">
    <citation type="submission" date="2021-02" db="EMBL/GenBank/DDBJ databases">
        <title>Niveibacterium changnyeongensis HC41.</title>
        <authorList>
            <person name="Kang M."/>
        </authorList>
    </citation>
    <scope>NUCLEOTIDE SEQUENCE [LARGE SCALE GENOMIC DNA]</scope>
    <source>
        <strain evidence="8 9">HC41</strain>
    </source>
</reference>